<keyword evidence="1" id="KW-0812">Transmembrane</keyword>
<keyword evidence="1" id="KW-0472">Membrane</keyword>
<feature type="transmembrane region" description="Helical" evidence="1">
    <location>
        <begin position="131"/>
        <end position="153"/>
    </location>
</feature>
<reference evidence="2" key="1">
    <citation type="submission" date="2020-08" db="EMBL/GenBank/DDBJ databases">
        <title>Genome public.</title>
        <authorList>
            <person name="Liu C."/>
            <person name="Sun Q."/>
        </authorList>
    </citation>
    <scope>NUCLEOTIDE SEQUENCE</scope>
    <source>
        <strain evidence="2">NSJ-23</strain>
    </source>
</reference>
<evidence type="ECO:0000313" key="3">
    <source>
        <dbReference type="Proteomes" id="UP000628736"/>
    </source>
</evidence>
<dbReference type="Proteomes" id="UP000628736">
    <property type="component" value="Unassembled WGS sequence"/>
</dbReference>
<evidence type="ECO:0000313" key="2">
    <source>
        <dbReference type="EMBL" id="MBC5722701.1"/>
    </source>
</evidence>
<dbReference type="EMBL" id="JACOPO010000004">
    <property type="protein sequence ID" value="MBC5722701.1"/>
    <property type="molecule type" value="Genomic_DNA"/>
</dbReference>
<keyword evidence="1" id="KW-1133">Transmembrane helix</keyword>
<evidence type="ECO:0000256" key="1">
    <source>
        <dbReference type="SAM" id="Phobius"/>
    </source>
</evidence>
<feature type="transmembrane region" description="Helical" evidence="1">
    <location>
        <begin position="40"/>
        <end position="62"/>
    </location>
</feature>
<gene>
    <name evidence="2" type="ORF">H8S11_07735</name>
</gene>
<feature type="transmembrane region" description="Helical" evidence="1">
    <location>
        <begin position="6"/>
        <end position="33"/>
    </location>
</feature>
<dbReference type="AlphaFoldDB" id="A0A8J6J0C6"/>
<dbReference type="RefSeq" id="WP_147570727.1">
    <property type="nucleotide sequence ID" value="NZ_JACOPO010000004.1"/>
</dbReference>
<accession>A0A8J6J0C6</accession>
<sequence length="174" mass="19030">MMIASVMGIFGLLIWLAFLLVPIALLIVLQVWLCKKSLKLGLILPALSLCLSLLMVFSLASFTSFSGGGSLVLEGGTNAGLESGQDRETVQRWESRGGTVTVYDGEGNIIDQYPDPNYDPDRARADAVQTVVTLVVMLLVSNIPTVVFGGIWLHYKGRRDTQDDLKRMRVEDLG</sequence>
<keyword evidence="3" id="KW-1185">Reference proteome</keyword>
<comment type="caution">
    <text evidence="2">The sequence shown here is derived from an EMBL/GenBank/DDBJ whole genome shotgun (WGS) entry which is preliminary data.</text>
</comment>
<organism evidence="2 3">
    <name type="scientific">Flintibacter hominis</name>
    <dbReference type="NCBI Taxonomy" id="2763048"/>
    <lineage>
        <taxon>Bacteria</taxon>
        <taxon>Bacillati</taxon>
        <taxon>Bacillota</taxon>
        <taxon>Clostridia</taxon>
        <taxon>Eubacteriales</taxon>
        <taxon>Flintibacter</taxon>
    </lineage>
</organism>
<protein>
    <submittedName>
        <fullName evidence="2">Uncharacterized protein</fullName>
    </submittedName>
</protein>
<proteinExistence type="predicted"/>
<name>A0A8J6J0C6_9FIRM</name>